<dbReference type="EMBL" id="AMGM01000044">
    <property type="protein sequence ID" value="EKB48720.1"/>
    <property type="molecule type" value="Genomic_DNA"/>
</dbReference>
<sequence length="376" mass="43585">MITNKNGVIIKKADKLNIGDIWYDASADVFQSSRIIGEECFYPVYKWKDYYSFSFLNLLRIKGNLDLNPKIHLYLNNGIIDSYLPPEICVDKYIKRIGAPLKLQKLKITSENSFIEKFAVALIKDIRRLEDLYPNTTFGILTGGKDSLNLLLLPWKAEIVALSGDPNYQLVKEFCSVNKLDIEVKRLNGEEYDSDDWIKKDTLFCCGRMGLRDIRWSKNIFEIKNEINSRNKNFIIISGTFGDAFLTTKFKHYRAKWKNLLEDKIVYRFQSKTKILYNNLWRGGAQWQAVNHGVIRESTNMLNFSAYHGKNVLEVLSQTDLEKVIDSDIRPKLGDYIFGKKVIYPNSNPSPAAWENRIKYSTLGFFLDTFKSKIDI</sequence>
<protein>
    <recommendedName>
        <fullName evidence="3">Asparagine synthetase domain-containing protein</fullName>
    </recommendedName>
</protein>
<comment type="caution">
    <text evidence="1">The sequence shown here is derived from an EMBL/GenBank/DDBJ whole genome shotgun (WGS) entry which is preliminary data.</text>
</comment>
<dbReference type="Proteomes" id="UP000004478">
    <property type="component" value="Unassembled WGS sequence"/>
</dbReference>
<gene>
    <name evidence="1" type="ORF">B879_02679</name>
</gene>
<evidence type="ECO:0008006" key="3">
    <source>
        <dbReference type="Google" id="ProtNLM"/>
    </source>
</evidence>
<keyword evidence="2" id="KW-1185">Reference proteome</keyword>
<reference evidence="1 2" key="1">
    <citation type="journal article" date="2012" name="J. Bacteriol.">
        <title>Draft Genome Sequence of Cecembia lonarensis Strain LW9T, Isolated from Lonar Lake, a Haloalkaline Lake in India.</title>
        <authorList>
            <person name="Shivaji S."/>
            <person name="Ara S."/>
            <person name="Singh A."/>
            <person name="Pinnaka A.K."/>
        </authorList>
    </citation>
    <scope>NUCLEOTIDE SEQUENCE [LARGE SCALE GENOMIC DNA]</scope>
    <source>
        <strain evidence="1 2">LW9</strain>
    </source>
</reference>
<evidence type="ECO:0000313" key="1">
    <source>
        <dbReference type="EMBL" id="EKB48720.1"/>
    </source>
</evidence>
<evidence type="ECO:0000313" key="2">
    <source>
        <dbReference type="Proteomes" id="UP000004478"/>
    </source>
</evidence>
<dbReference type="RefSeq" id="WP_009185702.1">
    <property type="nucleotide sequence ID" value="NZ_AMGM01000044.1"/>
</dbReference>
<dbReference type="AlphaFoldDB" id="K1KXA6"/>
<dbReference type="OrthoDB" id="1550644at2"/>
<organism evidence="1 2">
    <name type="scientific">Cecembia lonarensis (strain CCUG 58316 / KCTC 22772 / LW9)</name>
    <dbReference type="NCBI Taxonomy" id="1225176"/>
    <lineage>
        <taxon>Bacteria</taxon>
        <taxon>Pseudomonadati</taxon>
        <taxon>Bacteroidota</taxon>
        <taxon>Cytophagia</taxon>
        <taxon>Cytophagales</taxon>
        <taxon>Cyclobacteriaceae</taxon>
        <taxon>Cecembia</taxon>
    </lineage>
</organism>
<accession>K1KXA6</accession>
<name>K1KXA6_CECL9</name>
<proteinExistence type="predicted"/>